<feature type="transmembrane region" description="Helical" evidence="1">
    <location>
        <begin position="56"/>
        <end position="76"/>
    </location>
</feature>
<gene>
    <name evidence="3" type="ORF">ACFSR1_02425</name>
</gene>
<dbReference type="Pfam" id="PF13239">
    <property type="entry name" value="2TM"/>
    <property type="match status" value="1"/>
</dbReference>
<evidence type="ECO:0000313" key="3">
    <source>
        <dbReference type="EMBL" id="MFD2561508.1"/>
    </source>
</evidence>
<comment type="caution">
    <text evidence="3">The sequence shown here is derived from an EMBL/GenBank/DDBJ whole genome shotgun (WGS) entry which is preliminary data.</text>
</comment>
<proteinExistence type="predicted"/>
<name>A0ABW5LCT1_9FLAO</name>
<evidence type="ECO:0000256" key="1">
    <source>
        <dbReference type="SAM" id="Phobius"/>
    </source>
</evidence>
<accession>A0ABW5LCT1</accession>
<dbReference type="RefSeq" id="WP_378289265.1">
    <property type="nucleotide sequence ID" value="NZ_JBHULE010000002.1"/>
</dbReference>
<keyword evidence="1" id="KW-0812">Transmembrane</keyword>
<dbReference type="InterPro" id="IPR025698">
    <property type="entry name" value="2TM_dom"/>
</dbReference>
<dbReference type="Proteomes" id="UP001597319">
    <property type="component" value="Unassembled WGS sequence"/>
</dbReference>
<organism evidence="3 4">
    <name type="scientific">Aquimarina rubra</name>
    <dbReference type="NCBI Taxonomy" id="1920033"/>
    <lineage>
        <taxon>Bacteria</taxon>
        <taxon>Pseudomonadati</taxon>
        <taxon>Bacteroidota</taxon>
        <taxon>Flavobacteriia</taxon>
        <taxon>Flavobacteriales</taxon>
        <taxon>Flavobacteriaceae</taxon>
        <taxon>Aquimarina</taxon>
    </lineage>
</organism>
<keyword evidence="1" id="KW-0472">Membrane</keyword>
<feature type="transmembrane region" description="Helical" evidence="1">
    <location>
        <begin position="21"/>
        <end position="44"/>
    </location>
</feature>
<feature type="domain" description="2TM" evidence="2">
    <location>
        <begin position="11"/>
        <end position="105"/>
    </location>
</feature>
<protein>
    <submittedName>
        <fullName evidence="3">2TM domain-containing protein</fullName>
    </submittedName>
</protein>
<reference evidence="4" key="1">
    <citation type="journal article" date="2019" name="Int. J. Syst. Evol. Microbiol.">
        <title>The Global Catalogue of Microorganisms (GCM) 10K type strain sequencing project: providing services to taxonomists for standard genome sequencing and annotation.</title>
        <authorList>
            <consortium name="The Broad Institute Genomics Platform"/>
            <consortium name="The Broad Institute Genome Sequencing Center for Infectious Disease"/>
            <person name="Wu L."/>
            <person name="Ma J."/>
        </authorList>
    </citation>
    <scope>NUCLEOTIDE SEQUENCE [LARGE SCALE GENOMIC DNA]</scope>
    <source>
        <strain evidence="4">KCTC 52274</strain>
    </source>
</reference>
<keyword evidence="4" id="KW-1185">Reference proteome</keyword>
<evidence type="ECO:0000313" key="4">
    <source>
        <dbReference type="Proteomes" id="UP001597319"/>
    </source>
</evidence>
<keyword evidence="1" id="KW-1133">Transmembrane helix</keyword>
<evidence type="ECO:0000259" key="2">
    <source>
        <dbReference type="Pfam" id="PF13239"/>
    </source>
</evidence>
<sequence>MENSELQKRYRKAKKRVQEEQSFYTHLSVYIVVNIAIILVILYLKDYFYDGYLLPNLIIPPLSWGIFLLGHGLWTFRKRNKFEKLFSKSIFSKKWEERKINEIMDEIDDL</sequence>
<dbReference type="EMBL" id="JBHULE010000002">
    <property type="protein sequence ID" value="MFD2561508.1"/>
    <property type="molecule type" value="Genomic_DNA"/>
</dbReference>